<dbReference type="InterPro" id="IPR020846">
    <property type="entry name" value="MFS_dom"/>
</dbReference>
<organism evidence="9 10">
    <name type="scientific">Pseudomonas panipatensis</name>
    <dbReference type="NCBI Taxonomy" id="428992"/>
    <lineage>
        <taxon>Bacteria</taxon>
        <taxon>Pseudomonadati</taxon>
        <taxon>Pseudomonadota</taxon>
        <taxon>Gammaproteobacteria</taxon>
        <taxon>Pseudomonadales</taxon>
        <taxon>Pseudomonadaceae</taxon>
        <taxon>Pseudomonas</taxon>
    </lineage>
</organism>
<dbReference type="Gene3D" id="1.20.1720.10">
    <property type="entry name" value="Multidrug resistance protein D"/>
    <property type="match status" value="1"/>
</dbReference>
<dbReference type="EMBL" id="FNDS01000007">
    <property type="protein sequence ID" value="SDI28212.1"/>
    <property type="molecule type" value="Genomic_DNA"/>
</dbReference>
<feature type="transmembrane region" description="Helical" evidence="7">
    <location>
        <begin position="53"/>
        <end position="74"/>
    </location>
</feature>
<evidence type="ECO:0000313" key="9">
    <source>
        <dbReference type="EMBL" id="SDI28212.1"/>
    </source>
</evidence>
<gene>
    <name evidence="9" type="ORF">SAMN05216272_107269</name>
</gene>
<dbReference type="FunFam" id="1.20.1720.10:FF:000001">
    <property type="entry name" value="Putative multidrug resistance protein MdtD"/>
    <property type="match status" value="1"/>
</dbReference>
<dbReference type="GO" id="GO:0005886">
    <property type="term" value="C:plasma membrane"/>
    <property type="evidence" value="ECO:0007669"/>
    <property type="project" value="UniProtKB-SubCell"/>
</dbReference>
<feature type="transmembrane region" description="Helical" evidence="7">
    <location>
        <begin position="167"/>
        <end position="188"/>
    </location>
</feature>
<dbReference type="InterPro" id="IPR004638">
    <property type="entry name" value="EmrB-like"/>
</dbReference>
<evidence type="ECO:0000259" key="8">
    <source>
        <dbReference type="PROSITE" id="PS50850"/>
    </source>
</evidence>
<feature type="transmembrane region" description="Helical" evidence="7">
    <location>
        <begin position="304"/>
        <end position="322"/>
    </location>
</feature>
<evidence type="ECO:0000256" key="2">
    <source>
        <dbReference type="ARBA" id="ARBA00022448"/>
    </source>
</evidence>
<feature type="transmembrane region" description="Helical" evidence="7">
    <location>
        <begin position="268"/>
        <end position="292"/>
    </location>
</feature>
<feature type="transmembrane region" description="Helical" evidence="7">
    <location>
        <begin position="358"/>
        <end position="377"/>
    </location>
</feature>
<dbReference type="AlphaFoldDB" id="A0A1G8JAU4"/>
<keyword evidence="2" id="KW-0813">Transport</keyword>
<dbReference type="NCBIfam" id="TIGR00711">
    <property type="entry name" value="efflux_EmrB"/>
    <property type="match status" value="1"/>
</dbReference>
<reference evidence="10" key="1">
    <citation type="submission" date="2016-10" db="EMBL/GenBank/DDBJ databases">
        <authorList>
            <person name="Varghese N."/>
            <person name="Submissions S."/>
        </authorList>
    </citation>
    <scope>NUCLEOTIDE SEQUENCE [LARGE SCALE GENOMIC DNA]</scope>
    <source>
        <strain evidence="10">CCM 7469</strain>
    </source>
</reference>
<dbReference type="PRINTS" id="PR01036">
    <property type="entry name" value="TCRTETB"/>
</dbReference>
<keyword evidence="5 7" id="KW-1133">Transmembrane helix</keyword>
<feature type="transmembrane region" description="Helical" evidence="7">
    <location>
        <begin position="200"/>
        <end position="219"/>
    </location>
</feature>
<dbReference type="STRING" id="428992.SAMN05216272_107269"/>
<dbReference type="PANTHER" id="PTHR42718:SF46">
    <property type="entry name" value="BLR6921 PROTEIN"/>
    <property type="match status" value="1"/>
</dbReference>
<keyword evidence="3" id="KW-1003">Cell membrane</keyword>
<keyword evidence="6 7" id="KW-0472">Membrane</keyword>
<feature type="transmembrane region" description="Helical" evidence="7">
    <location>
        <begin position="398"/>
        <end position="421"/>
    </location>
</feature>
<evidence type="ECO:0000256" key="7">
    <source>
        <dbReference type="SAM" id="Phobius"/>
    </source>
</evidence>
<evidence type="ECO:0000256" key="3">
    <source>
        <dbReference type="ARBA" id="ARBA00022475"/>
    </source>
</evidence>
<dbReference type="GO" id="GO:0022857">
    <property type="term" value="F:transmembrane transporter activity"/>
    <property type="evidence" value="ECO:0007669"/>
    <property type="project" value="InterPro"/>
</dbReference>
<evidence type="ECO:0000256" key="5">
    <source>
        <dbReference type="ARBA" id="ARBA00022989"/>
    </source>
</evidence>
<feature type="domain" description="Major facilitator superfamily (MFS) profile" evidence="8">
    <location>
        <begin position="15"/>
        <end position="462"/>
    </location>
</feature>
<dbReference type="NCBIfam" id="NF007799">
    <property type="entry name" value="PRK10504.1"/>
    <property type="match status" value="1"/>
</dbReference>
<dbReference type="SUPFAM" id="SSF103473">
    <property type="entry name" value="MFS general substrate transporter"/>
    <property type="match status" value="1"/>
</dbReference>
<dbReference type="PROSITE" id="PS50850">
    <property type="entry name" value="MFS"/>
    <property type="match status" value="1"/>
</dbReference>
<accession>A0A1G8JAU4</accession>
<keyword evidence="10" id="KW-1185">Reference proteome</keyword>
<feature type="transmembrane region" description="Helical" evidence="7">
    <location>
        <begin position="433"/>
        <end position="455"/>
    </location>
</feature>
<dbReference type="Gene3D" id="1.20.1250.20">
    <property type="entry name" value="MFS general substrate transporter like domains"/>
    <property type="match status" value="1"/>
</dbReference>
<sequence>MSEPYILTPRIARVLPWLVAVAFFMQALDGTILNTALPSMAHSLNEDPLRMQAVVIAYLLTVALLIPASGWIADRFGTRRVFLFAILLFSLGSLFCALSPSLGELVLARVVQGLGGALMMPVGRLVILRVYPRSELVRVLSFVTIPGLLGPLAGPTLGGWLVEYASWHWIFLINLPVGLLGFLFAIRLMPDLRGATRSRFDGPGFLLFGGAMILITIALEGLGELHMPHVRVVLLLVGGLVLLTAYWLRALRIETPLFPPSLFQTRTFAVGVLGNLFARLGSGALPFLTPLLLQVGLGFTPAKAGMSMIPLAGMAMLIKPLAKPILDLCGYRRLLVGNTLLLGALIAGMGLIGQNTPYLWLLVHLGLLGAVNSLQFTAMNTLTLIDLRDDNASAGNSLLSVVMQLSIGLGVACAAALLGGFNADFEGAAADVLGAFQATFLSVGLMSMLAAAIFFQLSSDDGRSAQVAVPVTAQGGMTDH</sequence>
<evidence type="ECO:0000256" key="6">
    <source>
        <dbReference type="ARBA" id="ARBA00023136"/>
    </source>
</evidence>
<proteinExistence type="predicted"/>
<feature type="transmembrane region" description="Helical" evidence="7">
    <location>
        <begin position="139"/>
        <end position="161"/>
    </location>
</feature>
<keyword evidence="4 7" id="KW-0812">Transmembrane</keyword>
<evidence type="ECO:0000256" key="4">
    <source>
        <dbReference type="ARBA" id="ARBA00022692"/>
    </source>
</evidence>
<dbReference type="InterPro" id="IPR036259">
    <property type="entry name" value="MFS_trans_sf"/>
</dbReference>
<dbReference type="Pfam" id="PF07690">
    <property type="entry name" value="MFS_1"/>
    <property type="match status" value="1"/>
</dbReference>
<dbReference type="PANTHER" id="PTHR42718">
    <property type="entry name" value="MAJOR FACILITATOR SUPERFAMILY MULTIDRUG TRANSPORTER MFSC"/>
    <property type="match status" value="1"/>
</dbReference>
<dbReference type="Proteomes" id="UP000199636">
    <property type="component" value="Unassembled WGS sequence"/>
</dbReference>
<dbReference type="OrthoDB" id="9812221at2"/>
<dbReference type="CDD" id="cd17503">
    <property type="entry name" value="MFS_LmrB_MDR_like"/>
    <property type="match status" value="1"/>
</dbReference>
<feature type="transmembrane region" description="Helical" evidence="7">
    <location>
        <begin position="231"/>
        <end position="248"/>
    </location>
</feature>
<evidence type="ECO:0000256" key="1">
    <source>
        <dbReference type="ARBA" id="ARBA00004651"/>
    </source>
</evidence>
<name>A0A1G8JAU4_9PSED</name>
<feature type="transmembrane region" description="Helical" evidence="7">
    <location>
        <begin position="81"/>
        <end position="100"/>
    </location>
</feature>
<feature type="transmembrane region" description="Helical" evidence="7">
    <location>
        <begin position="12"/>
        <end position="33"/>
    </location>
</feature>
<dbReference type="RefSeq" id="WP_090264598.1">
    <property type="nucleotide sequence ID" value="NZ_FNDS01000007.1"/>
</dbReference>
<dbReference type="InterPro" id="IPR011701">
    <property type="entry name" value="MFS"/>
</dbReference>
<evidence type="ECO:0000313" key="10">
    <source>
        <dbReference type="Proteomes" id="UP000199636"/>
    </source>
</evidence>
<feature type="transmembrane region" description="Helical" evidence="7">
    <location>
        <begin position="106"/>
        <end position="127"/>
    </location>
</feature>
<feature type="transmembrane region" description="Helical" evidence="7">
    <location>
        <begin position="334"/>
        <end position="352"/>
    </location>
</feature>
<comment type="subcellular location">
    <subcellularLocation>
        <location evidence="1">Cell membrane</location>
        <topology evidence="1">Multi-pass membrane protein</topology>
    </subcellularLocation>
</comment>
<protein>
    <submittedName>
        <fullName evidence="9">Drug resistance transporter, EmrB/QacA subfamily</fullName>
    </submittedName>
</protein>